<dbReference type="EMBL" id="LSYS01002427">
    <property type="protein sequence ID" value="OPJ86006.1"/>
    <property type="molecule type" value="Genomic_DNA"/>
</dbReference>
<evidence type="ECO:0000256" key="2">
    <source>
        <dbReference type="ARBA" id="ARBA00004138"/>
    </source>
</evidence>
<dbReference type="SMART" id="SM00369">
    <property type="entry name" value="LRR_TYP"/>
    <property type="match status" value="4"/>
</dbReference>
<dbReference type="InterPro" id="IPR048738">
    <property type="entry name" value="CEP104_Znf"/>
</dbReference>
<dbReference type="GO" id="GO:0004826">
    <property type="term" value="F:phenylalanine-tRNA ligase activity"/>
    <property type="evidence" value="ECO:0007669"/>
    <property type="project" value="InterPro"/>
</dbReference>
<dbReference type="GO" id="GO:0005929">
    <property type="term" value="C:cilium"/>
    <property type="evidence" value="ECO:0007669"/>
    <property type="project" value="UniProtKB-SubCell"/>
</dbReference>
<comment type="caution">
    <text evidence="17">The sequence shown here is derived from an EMBL/GenBank/DDBJ whole genome shotgun (WGS) entry which is preliminary data.</text>
</comment>
<proteinExistence type="predicted"/>
<feature type="coiled-coil region" evidence="13">
    <location>
        <begin position="1251"/>
        <end position="1278"/>
    </location>
</feature>
<dbReference type="InterPro" id="IPR048739">
    <property type="entry name" value="CEP104_N"/>
</dbReference>
<evidence type="ECO:0000256" key="12">
    <source>
        <dbReference type="ARBA" id="ARBA00068547"/>
    </source>
</evidence>
<dbReference type="InterPro" id="IPR003591">
    <property type="entry name" value="Leu-rich_rpt_typical-subtyp"/>
</dbReference>
<organism evidence="17 18">
    <name type="scientific">Patagioenas fasciata monilis</name>
    <dbReference type="NCBI Taxonomy" id="372326"/>
    <lineage>
        <taxon>Eukaryota</taxon>
        <taxon>Metazoa</taxon>
        <taxon>Chordata</taxon>
        <taxon>Craniata</taxon>
        <taxon>Vertebrata</taxon>
        <taxon>Euteleostomi</taxon>
        <taxon>Archelosauria</taxon>
        <taxon>Archosauria</taxon>
        <taxon>Dinosauria</taxon>
        <taxon>Saurischia</taxon>
        <taxon>Theropoda</taxon>
        <taxon>Coelurosauria</taxon>
        <taxon>Aves</taxon>
        <taxon>Neognathae</taxon>
        <taxon>Neoaves</taxon>
        <taxon>Columbimorphae</taxon>
        <taxon>Columbiformes</taxon>
        <taxon>Columbidae</taxon>
        <taxon>Patagioenas</taxon>
    </lineage>
</organism>
<feature type="region of interest" description="Disordered" evidence="14">
    <location>
        <begin position="917"/>
        <end position="936"/>
    </location>
</feature>
<keyword evidence="8" id="KW-0206">Cytoskeleton</keyword>
<dbReference type="InterPro" id="IPR005146">
    <property type="entry name" value="B3/B4_tRNA-bd"/>
</dbReference>
<comment type="subunit">
    <text evidence="11">Interacts with CCP110 and CEP97. Interacts with ARMC9, TOGARAM1, CCDC66 and CSPP1.</text>
</comment>
<dbReference type="SUPFAM" id="SSF52058">
    <property type="entry name" value="L domain-like"/>
    <property type="match status" value="1"/>
</dbReference>
<dbReference type="Gene3D" id="3.30.40.10">
    <property type="entry name" value="Zinc/RING finger domain, C3HC4 (zinc finger)"/>
    <property type="match status" value="1"/>
</dbReference>
<dbReference type="SMART" id="SM00873">
    <property type="entry name" value="B3_4"/>
    <property type="match status" value="1"/>
</dbReference>
<protein>
    <recommendedName>
        <fullName evidence="12">Centrosomal protein of 104 kDa</fullName>
    </recommendedName>
</protein>
<dbReference type="InterPro" id="IPR001611">
    <property type="entry name" value="Leu-rich_rpt"/>
</dbReference>
<dbReference type="GO" id="GO:0003723">
    <property type="term" value="F:RNA binding"/>
    <property type="evidence" value="ECO:0007669"/>
    <property type="project" value="InterPro"/>
</dbReference>
<comment type="function">
    <text evidence="10">Required for ciliogenesis and for structural integrity at the ciliary tip.</text>
</comment>
<evidence type="ECO:0000256" key="5">
    <source>
        <dbReference type="ARBA" id="ARBA00022614"/>
    </source>
</evidence>
<dbReference type="Pfam" id="PF21040">
    <property type="entry name" value="CEP104-like_TOG"/>
    <property type="match status" value="1"/>
</dbReference>
<keyword evidence="18" id="KW-1185">Reference proteome</keyword>
<evidence type="ECO:0000256" key="10">
    <source>
        <dbReference type="ARBA" id="ARBA00059645"/>
    </source>
</evidence>
<keyword evidence="4" id="KW-0963">Cytoplasm</keyword>
<dbReference type="PANTHER" id="PTHR13371">
    <property type="entry name" value="GLYCINE-, GLUTAMATE-, THIENYLCYCLOHEXYLPIPERIDINE-BINDING PROTEIN"/>
    <property type="match status" value="1"/>
</dbReference>
<dbReference type="InterPro" id="IPR016024">
    <property type="entry name" value="ARM-type_fold"/>
</dbReference>
<dbReference type="STRING" id="372326.A0A1V4KNH5"/>
<dbReference type="SUPFAM" id="SSF48371">
    <property type="entry name" value="ARM repeat"/>
    <property type="match status" value="1"/>
</dbReference>
<dbReference type="SMART" id="SM00364">
    <property type="entry name" value="LRR_BAC"/>
    <property type="match status" value="4"/>
</dbReference>
<feature type="region of interest" description="Disordered" evidence="14">
    <location>
        <begin position="1115"/>
        <end position="1144"/>
    </location>
</feature>
<dbReference type="InterPro" id="IPR032675">
    <property type="entry name" value="LRR_dom_sf"/>
</dbReference>
<dbReference type="InterPro" id="IPR013083">
    <property type="entry name" value="Znf_RING/FYVE/PHD"/>
</dbReference>
<evidence type="ECO:0000256" key="7">
    <source>
        <dbReference type="ARBA" id="ARBA00023054"/>
    </source>
</evidence>
<evidence type="ECO:0000256" key="9">
    <source>
        <dbReference type="ARBA" id="ARBA00023273"/>
    </source>
</evidence>
<dbReference type="PANTHER" id="PTHR13371:SF0">
    <property type="entry name" value="CENTROSOMAL PROTEIN OF 104 KDA"/>
    <property type="match status" value="1"/>
</dbReference>
<keyword evidence="9" id="KW-0966">Cell projection</keyword>
<dbReference type="Pfam" id="PF21038">
    <property type="entry name" value="CEP104_N"/>
    <property type="match status" value="1"/>
</dbReference>
<feature type="domain" description="TOG" evidence="16">
    <location>
        <begin position="432"/>
        <end position="688"/>
    </location>
</feature>
<evidence type="ECO:0000259" key="15">
    <source>
        <dbReference type="SMART" id="SM00873"/>
    </source>
</evidence>
<dbReference type="Gene3D" id="3.50.40.10">
    <property type="entry name" value="Phenylalanyl-trna Synthetase, Chain B, domain 3"/>
    <property type="match status" value="1"/>
</dbReference>
<evidence type="ECO:0000259" key="16">
    <source>
        <dbReference type="SMART" id="SM01349"/>
    </source>
</evidence>
<keyword evidence="7 13" id="KW-0175">Coiled coil</keyword>
<dbReference type="PROSITE" id="PS51450">
    <property type="entry name" value="LRR"/>
    <property type="match status" value="1"/>
</dbReference>
<feature type="region of interest" description="Disordered" evidence="14">
    <location>
        <begin position="1356"/>
        <end position="1384"/>
    </location>
</feature>
<dbReference type="InterPro" id="IPR020825">
    <property type="entry name" value="Phe-tRNA_synthase-like_B3/B4"/>
</dbReference>
<dbReference type="Pfam" id="PF21039">
    <property type="entry name" value="CEP104_ZnF"/>
    <property type="match status" value="1"/>
</dbReference>
<feature type="compositionally biased region" description="Basic and acidic residues" evidence="14">
    <location>
        <begin position="1116"/>
        <end position="1126"/>
    </location>
</feature>
<dbReference type="OrthoDB" id="66599at2759"/>
<evidence type="ECO:0000256" key="13">
    <source>
        <dbReference type="SAM" id="Coils"/>
    </source>
</evidence>
<dbReference type="FunFam" id="1.25.10.10:FF:000200">
    <property type="entry name" value="Centrosomal protein of 104 kDa"/>
    <property type="match status" value="1"/>
</dbReference>
<dbReference type="SMART" id="SM01349">
    <property type="entry name" value="TOG"/>
    <property type="match status" value="1"/>
</dbReference>
<evidence type="ECO:0000256" key="6">
    <source>
        <dbReference type="ARBA" id="ARBA00022737"/>
    </source>
</evidence>
<reference evidence="17 18" key="1">
    <citation type="submission" date="2016-02" db="EMBL/GenBank/DDBJ databases">
        <title>Band-tailed pigeon sequencing and assembly.</title>
        <authorList>
            <person name="Soares A.E."/>
            <person name="Novak B.J."/>
            <person name="Rice E.S."/>
            <person name="O'Connell B."/>
            <person name="Chang D."/>
            <person name="Weber S."/>
            <person name="Shapiro B."/>
        </authorList>
    </citation>
    <scope>NUCLEOTIDE SEQUENCE [LARGE SCALE GENOMIC DNA]</scope>
    <source>
        <strain evidence="17">BTP2013</strain>
        <tissue evidence="17">Blood</tissue>
    </source>
</reference>
<comment type="subcellular location">
    <subcellularLocation>
        <location evidence="2">Cell projection</location>
        <location evidence="2">Cilium</location>
    </subcellularLocation>
    <subcellularLocation>
        <location evidence="1">Cytoplasm</location>
        <location evidence="1">Cytoskeleton</location>
        <location evidence="1">Microtubule organizing center</location>
        <location evidence="1">Centrosome</location>
        <location evidence="1">Centriole</location>
    </subcellularLocation>
    <subcellularLocation>
        <location evidence="3">Cytoplasm</location>
        <location evidence="3">Cytoskeleton</location>
        <location evidence="3">Spindle pole</location>
    </subcellularLocation>
</comment>
<dbReference type="GO" id="GO:0000922">
    <property type="term" value="C:spindle pole"/>
    <property type="evidence" value="ECO:0007669"/>
    <property type="project" value="UniProtKB-SubCell"/>
</dbReference>
<feature type="domain" description="B3/B4 tRNA-binding" evidence="15">
    <location>
        <begin position="1177"/>
        <end position="1353"/>
    </location>
</feature>
<dbReference type="Gene3D" id="3.80.10.10">
    <property type="entry name" value="Ribonuclease Inhibitor"/>
    <property type="match status" value="1"/>
</dbReference>
<name>A0A1V4KNH5_PATFA</name>
<dbReference type="Proteomes" id="UP000190648">
    <property type="component" value="Unassembled WGS sequence"/>
</dbReference>
<dbReference type="InterPro" id="IPR011989">
    <property type="entry name" value="ARM-like"/>
</dbReference>
<sequence length="1423" mass="158072">MPHKIGFIVVSSSGHEDGFSAKELMVHAPTVNGWRSPRLCQYPQEIVLQLVERCRIRKLQLLAHQYMISSKIEFYISESLPAYFAPYQSERFHRLGYVPLSDNEKTDFKARELKSVYMDAVGQYLKLIFHKNYVNKYNLYGQVALVAINIIGDPADYSNDSDNTPSREKLIDHYLGIKSDDPALDGTYLGKPDSISPLDDLAFDMYQDPEVAQIIRRLDEKKREAVHHERYDYAKKLKQAIADLQKVGERLGRYEVEKRYAVEKEDYDLAKKKKQQMESYRLRVYQQLELHGLLDAELTIQKTSELPLESMIYTVSAQRAKATNSPPCEPPEPQTGEPWRAELLLEEKSADLTSAEPVVPHGSPAPPVTHPATSEEAFLKGNVEFLPYDERPLPAVCKQPEAAMAYAEAEVTEGGVSGTPRGGIAGEPEPLSEKALREASPAVEVFGEALVSGAYSKTWSYREDALLAVYKKLMEMSVSTPKDDLKNMLRAAIFLVRRAIKDIVSSVFQASLKLLKMIISQYIPKHKLGRLETSYCVEKTLPNLLSRTGDSSSRLRLLASTFIQEMALSSEVKPLQIVPVHLVQPLKPSSPAHLAMSRVELVECLLKDLGTENSGFTVSNVMKFATGALEHRVCEVRDAALRIIFAMYRMHRAAILEYLPPDDASIRKSVLYKSLFDGFAKIDGKLSEAEIRAQRKAATEEAEKQKKEEIRVLQGQLAALKEIQAEVQAGKEKESDFQKPKHQGYQLNESPAPAAAEIPDDRPSVANYLDNLCIFCGERDESFTEEGLDLHYWKHCPMLTRCEHCKQVVEIASLTEHLLTDCDKKDSFGKCPRCSEALPKDELPKHLKNKTCNPAKPEDVANHCPLCHDNFPPGEEAWKFHLMSNDGCKMNQRRLFAMSRTLLVQPGKLGGLYFRKPGPSGAKARPPSIGSKIPTPGLGGPLPALRLLDLSGNGLEALPAALGGPGEAPGGTPAFPQLRSLNLSGNRLRELGPGLARAAPQLQALLLSGNRLRALPGGLLPRAADGPFPLLSRLEAADNEVEELGADIAALPALKSLDVANNRLRELPAALADCPRLKEANFRGNQLKDKRLEKMVNGCQTKAILEYLRAGGRGKGKAENAREEARKKKREKQQKKDGGDAEQDELEEASKLLVKVLHVSENPAALVVKASPGVKDVRPFIVCCVLKGVNLKPGNALKRFLSAQTKLHEDICEKRTAATIATHDLQLIKGPLLYDVRPPEELKITPLGRKEIKAKDLLRQLQLEAEEQRKQKKRQNVSGLHRYLQLLDGKDNYPCLVDAEGAVISFPPITNSEKTKVRKDTQDLFLEVTSDTGLQICKDVMDTLILKIAELNRSTLENKEDSGSDNESDAHCGPVNLEQNAQPRNVPLALEQVRVVDTDGNLKVLYPSKTDLTTVSSLLTVIR</sequence>
<accession>A0A1V4KNH5</accession>
<evidence type="ECO:0000313" key="18">
    <source>
        <dbReference type="Proteomes" id="UP000190648"/>
    </source>
</evidence>
<dbReference type="SUPFAM" id="SSF49785">
    <property type="entry name" value="Galactose-binding domain-like"/>
    <property type="match status" value="1"/>
</dbReference>
<feature type="coiled-coil region" evidence="13">
    <location>
        <begin position="688"/>
        <end position="723"/>
    </location>
</feature>
<dbReference type="InterPro" id="IPR034085">
    <property type="entry name" value="TOG"/>
</dbReference>
<evidence type="ECO:0000256" key="14">
    <source>
        <dbReference type="SAM" id="MobiDB-lite"/>
    </source>
</evidence>
<keyword evidence="5" id="KW-0433">Leucine-rich repeat</keyword>
<evidence type="ECO:0000256" key="4">
    <source>
        <dbReference type="ARBA" id="ARBA00022490"/>
    </source>
</evidence>
<evidence type="ECO:0000256" key="1">
    <source>
        <dbReference type="ARBA" id="ARBA00004114"/>
    </source>
</evidence>
<gene>
    <name evidence="17" type="primary">CEP104</name>
    <name evidence="17" type="ORF">AV530_011215</name>
</gene>
<evidence type="ECO:0000256" key="11">
    <source>
        <dbReference type="ARBA" id="ARBA00065345"/>
    </source>
</evidence>
<dbReference type="InterPro" id="IPR052607">
    <property type="entry name" value="CEP104-like"/>
</dbReference>
<keyword evidence="6" id="KW-0677">Repeat</keyword>
<evidence type="ECO:0000313" key="17">
    <source>
        <dbReference type="EMBL" id="OPJ86006.1"/>
    </source>
</evidence>
<dbReference type="GO" id="GO:0005814">
    <property type="term" value="C:centriole"/>
    <property type="evidence" value="ECO:0007669"/>
    <property type="project" value="UniProtKB-SubCell"/>
</dbReference>
<dbReference type="Gene3D" id="1.25.10.10">
    <property type="entry name" value="Leucine-rich Repeat Variant"/>
    <property type="match status" value="1"/>
</dbReference>
<evidence type="ECO:0000256" key="8">
    <source>
        <dbReference type="ARBA" id="ARBA00023212"/>
    </source>
</evidence>
<dbReference type="InterPro" id="IPR008979">
    <property type="entry name" value="Galactose-bd-like_sf"/>
</dbReference>
<evidence type="ECO:0000256" key="3">
    <source>
        <dbReference type="ARBA" id="ARBA00004647"/>
    </source>
</evidence>